<dbReference type="Proteomes" id="UP000251853">
    <property type="component" value="Unassembled WGS sequence"/>
</dbReference>
<proteinExistence type="predicted"/>
<reference evidence="2 3" key="1">
    <citation type="submission" date="2018-06" db="EMBL/GenBank/DDBJ databases">
        <authorList>
            <consortium name="Pathogen Informatics"/>
            <person name="Doyle S."/>
        </authorList>
    </citation>
    <scope>NUCLEOTIDE SEQUENCE [LARGE SCALE GENOMIC DNA]</scope>
    <source>
        <strain evidence="2 3">NCTC11224</strain>
    </source>
</reference>
<dbReference type="PROSITE" id="PS50943">
    <property type="entry name" value="HTH_CROC1"/>
    <property type="match status" value="1"/>
</dbReference>
<dbReference type="SUPFAM" id="SSF47413">
    <property type="entry name" value="lambda repressor-like DNA-binding domains"/>
    <property type="match status" value="1"/>
</dbReference>
<dbReference type="GO" id="GO:0003677">
    <property type="term" value="F:DNA binding"/>
    <property type="evidence" value="ECO:0007669"/>
    <property type="project" value="InterPro"/>
</dbReference>
<feature type="domain" description="HTH cro/C1-type" evidence="1">
    <location>
        <begin position="15"/>
        <end position="69"/>
    </location>
</feature>
<gene>
    <name evidence="2" type="ORF">NCTC11224_01454</name>
</gene>
<organism evidence="2 3">
    <name type="scientific">Enterocloster clostridioformis</name>
    <dbReference type="NCBI Taxonomy" id="1531"/>
    <lineage>
        <taxon>Bacteria</taxon>
        <taxon>Bacillati</taxon>
        <taxon>Bacillota</taxon>
        <taxon>Clostridia</taxon>
        <taxon>Lachnospirales</taxon>
        <taxon>Lachnospiraceae</taxon>
        <taxon>Enterocloster</taxon>
    </lineage>
</organism>
<keyword evidence="3" id="KW-1185">Reference proteome</keyword>
<dbReference type="InterPro" id="IPR010982">
    <property type="entry name" value="Lambda_DNA-bd_dom_sf"/>
</dbReference>
<dbReference type="CDD" id="cd00093">
    <property type="entry name" value="HTH_XRE"/>
    <property type="match status" value="1"/>
</dbReference>
<sequence length="119" mass="13167">MSLSIKDAQIFKNALKAARAKKRLTQATCAELLGHSLSFQKDLERCRCSPSIEGFYHICRTLNISADDCIFSDSHKTGSTYHELLRLLSQCDEKGLSVLLATASALVMADRNTESTNEL</sequence>
<dbReference type="AlphaFoldDB" id="A0A2X2U702"/>
<dbReference type="InterPro" id="IPR001387">
    <property type="entry name" value="Cro/C1-type_HTH"/>
</dbReference>
<dbReference type="Gene3D" id="1.10.260.40">
    <property type="entry name" value="lambda repressor-like DNA-binding domains"/>
    <property type="match status" value="1"/>
</dbReference>
<evidence type="ECO:0000259" key="1">
    <source>
        <dbReference type="PROSITE" id="PS50943"/>
    </source>
</evidence>
<dbReference type="RefSeq" id="WP_112481646.1">
    <property type="nucleotide sequence ID" value="NZ_JAIWZC010000001.1"/>
</dbReference>
<accession>A0A2X2U702</accession>
<evidence type="ECO:0000313" key="3">
    <source>
        <dbReference type="Proteomes" id="UP000251853"/>
    </source>
</evidence>
<protein>
    <submittedName>
        <fullName evidence="2">Helix-turn-helix protein</fullName>
    </submittedName>
</protein>
<name>A0A2X2U702_9FIRM</name>
<dbReference type="EMBL" id="UAVW01000003">
    <property type="protein sequence ID" value="SQB10147.1"/>
    <property type="molecule type" value="Genomic_DNA"/>
</dbReference>
<evidence type="ECO:0000313" key="2">
    <source>
        <dbReference type="EMBL" id="SQB10147.1"/>
    </source>
</evidence>